<keyword evidence="3" id="KW-1185">Reference proteome</keyword>
<evidence type="ECO:0000256" key="1">
    <source>
        <dbReference type="SAM" id="SignalP"/>
    </source>
</evidence>
<evidence type="ECO:0000313" key="2">
    <source>
        <dbReference type="EMBL" id="KAF1931106.1"/>
    </source>
</evidence>
<name>A0A6A5RXT3_9PLEO</name>
<dbReference type="GeneID" id="54355501"/>
<dbReference type="EMBL" id="ML978961">
    <property type="protein sequence ID" value="KAF1931106.1"/>
    <property type="molecule type" value="Genomic_DNA"/>
</dbReference>
<organism evidence="2 3">
    <name type="scientific">Didymella exigua CBS 183.55</name>
    <dbReference type="NCBI Taxonomy" id="1150837"/>
    <lineage>
        <taxon>Eukaryota</taxon>
        <taxon>Fungi</taxon>
        <taxon>Dikarya</taxon>
        <taxon>Ascomycota</taxon>
        <taxon>Pezizomycotina</taxon>
        <taxon>Dothideomycetes</taxon>
        <taxon>Pleosporomycetidae</taxon>
        <taxon>Pleosporales</taxon>
        <taxon>Pleosporineae</taxon>
        <taxon>Didymellaceae</taxon>
        <taxon>Didymella</taxon>
    </lineage>
</organism>
<evidence type="ECO:0000313" key="3">
    <source>
        <dbReference type="Proteomes" id="UP000800082"/>
    </source>
</evidence>
<protein>
    <submittedName>
        <fullName evidence="2">Uncharacterized protein</fullName>
    </submittedName>
</protein>
<dbReference type="RefSeq" id="XP_033451354.1">
    <property type="nucleotide sequence ID" value="XM_033597834.1"/>
</dbReference>
<keyword evidence="1" id="KW-0732">Signal</keyword>
<feature type="signal peptide" evidence="1">
    <location>
        <begin position="1"/>
        <end position="19"/>
    </location>
</feature>
<proteinExistence type="predicted"/>
<accession>A0A6A5RXT3</accession>
<gene>
    <name evidence="2" type="ORF">M421DRAFT_90204</name>
</gene>
<reference evidence="2" key="1">
    <citation type="journal article" date="2020" name="Stud. Mycol.">
        <title>101 Dothideomycetes genomes: a test case for predicting lifestyles and emergence of pathogens.</title>
        <authorList>
            <person name="Haridas S."/>
            <person name="Albert R."/>
            <person name="Binder M."/>
            <person name="Bloem J."/>
            <person name="Labutti K."/>
            <person name="Salamov A."/>
            <person name="Andreopoulos B."/>
            <person name="Baker S."/>
            <person name="Barry K."/>
            <person name="Bills G."/>
            <person name="Bluhm B."/>
            <person name="Cannon C."/>
            <person name="Castanera R."/>
            <person name="Culley D."/>
            <person name="Daum C."/>
            <person name="Ezra D."/>
            <person name="Gonzalez J."/>
            <person name="Henrissat B."/>
            <person name="Kuo A."/>
            <person name="Liang C."/>
            <person name="Lipzen A."/>
            <person name="Lutzoni F."/>
            <person name="Magnuson J."/>
            <person name="Mondo S."/>
            <person name="Nolan M."/>
            <person name="Ohm R."/>
            <person name="Pangilinan J."/>
            <person name="Park H.-J."/>
            <person name="Ramirez L."/>
            <person name="Alfaro M."/>
            <person name="Sun H."/>
            <person name="Tritt A."/>
            <person name="Yoshinaga Y."/>
            <person name="Zwiers L.-H."/>
            <person name="Turgeon B."/>
            <person name="Goodwin S."/>
            <person name="Spatafora J."/>
            <person name="Crous P."/>
            <person name="Grigoriev I."/>
        </authorList>
    </citation>
    <scope>NUCLEOTIDE SEQUENCE</scope>
    <source>
        <strain evidence="2">CBS 183.55</strain>
    </source>
</reference>
<dbReference type="OrthoDB" id="4166960at2759"/>
<sequence>MKTFHIVAGILVSALSVQAETDCQVGANYCGWYLSDHLGWSTTPMKNDIQSIFHVSVDDQHAKNYMYHCNAVRQASPTTSCSGNCQGPIAHCVRAAPTVSSA</sequence>
<dbReference type="Proteomes" id="UP000800082">
    <property type="component" value="Unassembled WGS sequence"/>
</dbReference>
<feature type="chain" id="PRO_5025420697" evidence="1">
    <location>
        <begin position="20"/>
        <end position="102"/>
    </location>
</feature>
<dbReference type="AlphaFoldDB" id="A0A6A5RXT3"/>